<sequence length="291" mass="33994">MGRSAGNRRSQGRMLSGTASARWIAICSSSNCKRITTDKSAFSFQEAQDHMIASRGDFFRAQRHQSQKERSQSPLLQRRLFFRPPLSTDAVLQRQYNPLLDKHFRLLFKPEEGDWPEHRLLPRRWWVSDNFLSNKDLRSANLPISNVKDNKRRHKAFIYEKASWRRMLVCQPPIPTIAIFQESEGHWHHFRHQTRQGIIAKPDGLRMGVLLNSGIGWWSVPLLRDIDPAVETDLVIAEVGNEMSAGCSHNSHTRDGRCRDDRLRYLKRRKRTSTSWMFRSEAYDRKSVLRA</sequence>
<proteinExistence type="predicted"/>
<dbReference type="VEuPathDB" id="FungiDB:CPSG_10125"/>
<reference evidence="2" key="1">
    <citation type="journal article" date="2010" name="Genome Res.">
        <title>Population genomic sequencing of Coccidioides fungi reveals recent hybridization and transposon control.</title>
        <authorList>
            <person name="Neafsey D.E."/>
            <person name="Barker B.M."/>
            <person name="Sharpton T.J."/>
            <person name="Stajich J.E."/>
            <person name="Park D.J."/>
            <person name="Whiston E."/>
            <person name="Hung C.-Y."/>
            <person name="McMahan C."/>
            <person name="White J."/>
            <person name="Sykes S."/>
            <person name="Heiman D."/>
            <person name="Young S."/>
            <person name="Zeng Q."/>
            <person name="Abouelleil A."/>
            <person name="Aftuck L."/>
            <person name="Bessette D."/>
            <person name="Brown A."/>
            <person name="FitzGerald M."/>
            <person name="Lui A."/>
            <person name="Macdonald J.P."/>
            <person name="Priest M."/>
            <person name="Orbach M.J."/>
            <person name="Galgiani J.N."/>
            <person name="Kirkland T.N."/>
            <person name="Cole G.T."/>
            <person name="Birren B.W."/>
            <person name="Henn M.R."/>
            <person name="Taylor J.W."/>
            <person name="Rounsley S.D."/>
        </authorList>
    </citation>
    <scope>NUCLEOTIDE SEQUENCE [LARGE SCALE GENOMIC DNA]</scope>
    <source>
        <strain evidence="2">RMSCC 757 / Silveira</strain>
    </source>
</reference>
<dbReference type="EMBL" id="GL636526">
    <property type="protein sequence ID" value="EFW13256.1"/>
    <property type="molecule type" value="Genomic_DNA"/>
</dbReference>
<accession>E9DJX6</accession>
<evidence type="ECO:0000313" key="1">
    <source>
        <dbReference type="EMBL" id="EFW13256.1"/>
    </source>
</evidence>
<protein>
    <submittedName>
        <fullName evidence="1">Uncharacterized protein</fullName>
    </submittedName>
</protein>
<dbReference type="AlphaFoldDB" id="E9DJX6"/>
<dbReference type="Proteomes" id="UP000002497">
    <property type="component" value="Unassembled WGS sequence"/>
</dbReference>
<gene>
    <name evidence="1" type="ORF">CPSG_10125</name>
</gene>
<dbReference type="HOGENOM" id="CLU_956472_0_0_1"/>
<keyword evidence="2" id="KW-1185">Reference proteome</keyword>
<evidence type="ECO:0000313" key="2">
    <source>
        <dbReference type="Proteomes" id="UP000002497"/>
    </source>
</evidence>
<reference evidence="2" key="2">
    <citation type="submission" date="2010-03" db="EMBL/GenBank/DDBJ databases">
        <title>The genome sequence of Coccidioides posadasii strain Silveira.</title>
        <authorList>
            <consortium name="The Broad Institute Genome Sequencing Center for Infectious Disease"/>
            <person name="Neafsey D."/>
            <person name="Orbach M."/>
            <person name="Henn M.R."/>
            <person name="Cole G.T."/>
            <person name="Galgiani J."/>
            <person name="Gardner M.J."/>
            <person name="Kirkland T.N."/>
            <person name="Taylor J.W."/>
            <person name="Young S.K."/>
            <person name="Zeng Q."/>
            <person name="Koehrsen M."/>
            <person name="Alvarado L."/>
            <person name="Berlin A."/>
            <person name="Borenstein D."/>
            <person name="Chapman S.B."/>
            <person name="Chen Z."/>
            <person name="Engels R."/>
            <person name="Freedman E."/>
            <person name="Gellesch M."/>
            <person name="Goldberg J."/>
            <person name="Griggs A."/>
            <person name="Gujja S."/>
            <person name="Heilman E."/>
            <person name="Heiman D."/>
            <person name="Howarth C."/>
            <person name="Jen D."/>
            <person name="Larson L."/>
            <person name="Mehta T."/>
            <person name="Neiman D."/>
            <person name="Park D."/>
            <person name="Pearson M."/>
            <person name="Richards J."/>
            <person name="Roberts A."/>
            <person name="Saif S."/>
            <person name="Shea T."/>
            <person name="Shenoy N."/>
            <person name="Sisk P."/>
            <person name="Stolte C."/>
            <person name="Sykes S."/>
            <person name="Walk T."/>
            <person name="White J."/>
            <person name="Yandava C."/>
            <person name="Haas B."/>
            <person name="Nusbaum C."/>
            <person name="Birren B."/>
        </authorList>
    </citation>
    <scope>NUCLEOTIDE SEQUENCE [LARGE SCALE GENOMIC DNA]</scope>
    <source>
        <strain evidence="2">RMSCC 757 / Silveira</strain>
    </source>
</reference>
<name>E9DJX6_COCPS</name>
<organism evidence="2">
    <name type="scientific">Coccidioides posadasii (strain RMSCC 757 / Silveira)</name>
    <name type="common">Valley fever fungus</name>
    <dbReference type="NCBI Taxonomy" id="443226"/>
    <lineage>
        <taxon>Eukaryota</taxon>
        <taxon>Fungi</taxon>
        <taxon>Dikarya</taxon>
        <taxon>Ascomycota</taxon>
        <taxon>Pezizomycotina</taxon>
        <taxon>Eurotiomycetes</taxon>
        <taxon>Eurotiomycetidae</taxon>
        <taxon>Onygenales</taxon>
        <taxon>Onygenaceae</taxon>
        <taxon>Coccidioides</taxon>
    </lineage>
</organism>